<name>A0A139IV46_9PEZI</name>
<dbReference type="GO" id="GO:0000981">
    <property type="term" value="F:DNA-binding transcription factor activity, RNA polymerase II-specific"/>
    <property type="evidence" value="ECO:0007669"/>
    <property type="project" value="TreeGrafter"/>
</dbReference>
<dbReference type="OrthoDB" id="39591at2759"/>
<dbReference type="GO" id="GO:0005634">
    <property type="term" value="C:nucleus"/>
    <property type="evidence" value="ECO:0007669"/>
    <property type="project" value="UniProtKB-SubCell"/>
</dbReference>
<keyword evidence="3" id="KW-0539">Nucleus</keyword>
<evidence type="ECO:0000313" key="5">
    <source>
        <dbReference type="Proteomes" id="UP000073492"/>
    </source>
</evidence>
<dbReference type="PANTHER" id="PTHR46380">
    <property type="entry name" value="CYCLIN-D-BINDING MYB-LIKE TRANSCRIPTION FACTOR 1"/>
    <property type="match status" value="1"/>
</dbReference>
<keyword evidence="5" id="KW-1185">Reference proteome</keyword>
<accession>A0A139IV46</accession>
<gene>
    <name evidence="4" type="ORF">AC579_9844</name>
</gene>
<dbReference type="EMBL" id="LFZO01000005">
    <property type="protein sequence ID" value="KXT18631.1"/>
    <property type="molecule type" value="Genomic_DNA"/>
</dbReference>
<sequence>MRSPRSPVASSSISLLLASRVRGRRLPCRSLESSSPLPLSFPPRSVKTSTFTPICNAFAPFLPPGSFCKDSLRRRCHGSDTPASNRQPWRREDIDVLLSLQKQGKSQREMAATLQRSPAAVASRLATIRLTGDTTPGRPQRDWTEQEINHLKSVMHGVVKTPDIKAICASYGRSWSSIKGKLKALRREAGLSKGHGPSHLKVWTQQEFNLAKALYEEGKNCGEIGRVLDRSKGSVRQRLRHEQLSGEPFKPHRYISNRDSDQIRLLRAQGKSLREIYQLMSTRPRISVASMRRIAHEPETQRTSPWSSSDMVEKGTSLVEIVEHLPGRSKTACRVAIERWVGPLQRGAWSESEIAQLLQLRKEGKNIQEISAQLGRSPGACYGAFSRHNKRKPL</sequence>
<evidence type="ECO:0000256" key="3">
    <source>
        <dbReference type="ARBA" id="ARBA00023242"/>
    </source>
</evidence>
<evidence type="ECO:0000256" key="1">
    <source>
        <dbReference type="ARBA" id="ARBA00004123"/>
    </source>
</evidence>
<dbReference type="Gene3D" id="1.10.10.60">
    <property type="entry name" value="Homeodomain-like"/>
    <property type="match status" value="1"/>
</dbReference>
<evidence type="ECO:0000256" key="2">
    <source>
        <dbReference type="ARBA" id="ARBA00023125"/>
    </source>
</evidence>
<organism evidence="4 5">
    <name type="scientific">Pseudocercospora musae</name>
    <dbReference type="NCBI Taxonomy" id="113226"/>
    <lineage>
        <taxon>Eukaryota</taxon>
        <taxon>Fungi</taxon>
        <taxon>Dikarya</taxon>
        <taxon>Ascomycota</taxon>
        <taxon>Pezizomycotina</taxon>
        <taxon>Dothideomycetes</taxon>
        <taxon>Dothideomycetidae</taxon>
        <taxon>Mycosphaerellales</taxon>
        <taxon>Mycosphaerellaceae</taxon>
        <taxon>Pseudocercospora</taxon>
    </lineage>
</organism>
<dbReference type="Proteomes" id="UP000073492">
    <property type="component" value="Unassembled WGS sequence"/>
</dbReference>
<dbReference type="AlphaFoldDB" id="A0A139IV46"/>
<proteinExistence type="predicted"/>
<comment type="subcellular location">
    <subcellularLocation>
        <location evidence="1">Nucleus</location>
    </subcellularLocation>
</comment>
<dbReference type="GO" id="GO:0000978">
    <property type="term" value="F:RNA polymerase II cis-regulatory region sequence-specific DNA binding"/>
    <property type="evidence" value="ECO:0007669"/>
    <property type="project" value="TreeGrafter"/>
</dbReference>
<evidence type="ECO:0000313" key="4">
    <source>
        <dbReference type="EMBL" id="KXT18631.1"/>
    </source>
</evidence>
<evidence type="ECO:0008006" key="6">
    <source>
        <dbReference type="Google" id="ProtNLM"/>
    </source>
</evidence>
<keyword evidence="2" id="KW-0238">DNA-binding</keyword>
<protein>
    <recommendedName>
        <fullName evidence="6">Myb-like domain-containing protein</fullName>
    </recommendedName>
</protein>
<reference evidence="4 5" key="1">
    <citation type="submission" date="2015-07" db="EMBL/GenBank/DDBJ databases">
        <title>Comparative genomics of the Sigatoka disease complex on banana suggests a link between parallel evolutionary changes in Pseudocercospora fijiensis and Pseudocercospora eumusae and increased virulence on the banana host.</title>
        <authorList>
            <person name="Chang T.-C."/>
            <person name="Salvucci A."/>
            <person name="Crous P.W."/>
            <person name="Stergiopoulos I."/>
        </authorList>
    </citation>
    <scope>NUCLEOTIDE SEQUENCE [LARGE SCALE GENOMIC DNA]</scope>
    <source>
        <strain evidence="4 5">CBS 116634</strain>
    </source>
</reference>
<dbReference type="InterPro" id="IPR051651">
    <property type="entry name" value="DMTF1_DNA-bind_reg"/>
</dbReference>
<comment type="caution">
    <text evidence="4">The sequence shown here is derived from an EMBL/GenBank/DDBJ whole genome shotgun (WGS) entry which is preliminary data.</text>
</comment>
<dbReference type="PANTHER" id="PTHR46380:SF2">
    <property type="entry name" value="CYCLIN-D-BINDING MYB-LIKE TRANSCRIPTION FACTOR 1"/>
    <property type="match status" value="1"/>
</dbReference>